<reference evidence="2 3" key="2">
    <citation type="submission" date="2008-10" db="EMBL/GenBank/DDBJ databases">
        <authorList>
            <person name="Fulton L."/>
            <person name="Clifton S."/>
            <person name="Fulton B."/>
            <person name="Xu J."/>
            <person name="Minx P."/>
            <person name="Pepin K.H."/>
            <person name="Johnson M."/>
            <person name="Thiruvilangam P."/>
            <person name="Bhonagiri V."/>
            <person name="Nash W.E."/>
            <person name="Mardis E.R."/>
            <person name="Wilson R.K."/>
        </authorList>
    </citation>
    <scope>NUCLEOTIDE SEQUENCE [LARGE SCALE GENOMIC DNA]</scope>
    <source>
        <strain evidence="2 3">DSM 13279</strain>
    </source>
</reference>
<evidence type="ECO:0008006" key="4">
    <source>
        <dbReference type="Google" id="ProtNLM"/>
    </source>
</evidence>
<feature type="region of interest" description="Disordered" evidence="1">
    <location>
        <begin position="280"/>
        <end position="316"/>
    </location>
</feature>
<dbReference type="STRING" id="445975.COLSTE_00948"/>
<comment type="caution">
    <text evidence="2">The sequence shown here is derived from an EMBL/GenBank/DDBJ whole genome shotgun (WGS) entry which is preliminary data.</text>
</comment>
<dbReference type="Proteomes" id="UP000003560">
    <property type="component" value="Unassembled WGS sequence"/>
</dbReference>
<evidence type="ECO:0000256" key="1">
    <source>
        <dbReference type="SAM" id="MobiDB-lite"/>
    </source>
</evidence>
<dbReference type="EMBL" id="ABXJ01000055">
    <property type="protein sequence ID" value="EEA90908.1"/>
    <property type="molecule type" value="Genomic_DNA"/>
</dbReference>
<dbReference type="AlphaFoldDB" id="B6GA53"/>
<keyword evidence="3" id="KW-1185">Reference proteome</keyword>
<protein>
    <recommendedName>
        <fullName evidence="4">DUF4143 domain-containing protein</fullName>
    </recommendedName>
</protein>
<reference evidence="2 3" key="1">
    <citation type="submission" date="2008-10" db="EMBL/GenBank/DDBJ databases">
        <title>Draft genome sequence of Collinsella stercoris (DSM 13279).</title>
        <authorList>
            <person name="Sudarsanam P."/>
            <person name="Ley R."/>
            <person name="Guruge J."/>
            <person name="Turnbaugh P.J."/>
            <person name="Mahowald M."/>
            <person name="Liep D."/>
            <person name="Gordon J."/>
        </authorList>
    </citation>
    <scope>NUCLEOTIDE SEQUENCE [LARGE SCALE GENOMIC DNA]</scope>
    <source>
        <strain evidence="2 3">DSM 13279</strain>
    </source>
</reference>
<accession>B6GA53</accession>
<dbReference type="eggNOG" id="COG1373">
    <property type="taxonomic scope" value="Bacteria"/>
</dbReference>
<name>B6GA53_9ACTN</name>
<evidence type="ECO:0000313" key="2">
    <source>
        <dbReference type="EMBL" id="EEA90908.1"/>
    </source>
</evidence>
<sequence length="316" mass="33640">MEARLYEVAPFAAASGGKLFHYRDGLNREIDAVVELADGRWGAFEIKLGANQIDAAADSLLSLKLDVEYGARAVPPEVLVVICGLSSFTYARPDGAMMTPLPHWRFEFAFFVRGWTGFIPLPFSASRPFFALEGLDQCLKLGNLCLELGDAPRVARDALAVHDRVLLDGVGHVLSVAACIEAFAHHTASVALDHAPGDADNRAVVGHVLHHNGVASDAYVVTNMDIAQNLGPRSHGDIVAKRGVALAALVARASQGDALVQDAVVADNGRLAYHDAHGMIDEETPPKLSGGMNLDAGEKPRDLRKDATEAACPVLP</sequence>
<gene>
    <name evidence="2" type="ORF">COLSTE_00948</name>
</gene>
<organism evidence="2 3">
    <name type="scientific">Collinsella stercoris DSM 13279</name>
    <dbReference type="NCBI Taxonomy" id="445975"/>
    <lineage>
        <taxon>Bacteria</taxon>
        <taxon>Bacillati</taxon>
        <taxon>Actinomycetota</taxon>
        <taxon>Coriobacteriia</taxon>
        <taxon>Coriobacteriales</taxon>
        <taxon>Coriobacteriaceae</taxon>
        <taxon>Collinsella</taxon>
    </lineage>
</organism>
<proteinExistence type="predicted"/>
<evidence type="ECO:0000313" key="3">
    <source>
        <dbReference type="Proteomes" id="UP000003560"/>
    </source>
</evidence>
<dbReference type="HOGENOM" id="CLU_879132_0_0_11"/>
<feature type="compositionally biased region" description="Basic and acidic residues" evidence="1">
    <location>
        <begin position="296"/>
        <end position="308"/>
    </location>
</feature>